<feature type="compositionally biased region" description="Polar residues" evidence="3">
    <location>
        <begin position="172"/>
        <end position="184"/>
    </location>
</feature>
<dbReference type="GO" id="GO:0000976">
    <property type="term" value="F:transcription cis-regulatory region binding"/>
    <property type="evidence" value="ECO:0007669"/>
    <property type="project" value="TreeGrafter"/>
</dbReference>
<dbReference type="AlphaFoldDB" id="A0A1J9R561"/>
<evidence type="ECO:0000313" key="4">
    <source>
        <dbReference type="EMBL" id="OJD36630.1"/>
    </source>
</evidence>
<keyword evidence="5" id="KW-1185">Reference proteome</keyword>
<comment type="caution">
    <text evidence="4">The sequence shown here is derived from an EMBL/GenBank/DDBJ whole genome shotgun (WGS) entry which is preliminary data.</text>
</comment>
<gene>
    <name evidence="4" type="ORF">BKCO1_1000080</name>
</gene>
<evidence type="ECO:0000256" key="2">
    <source>
        <dbReference type="ARBA" id="ARBA00023242"/>
    </source>
</evidence>
<dbReference type="InterPro" id="IPR001138">
    <property type="entry name" value="Zn2Cys6_DnaBD"/>
</dbReference>
<feature type="compositionally biased region" description="Basic and acidic residues" evidence="3">
    <location>
        <begin position="136"/>
        <end position="148"/>
    </location>
</feature>
<feature type="compositionally biased region" description="Basic and acidic residues" evidence="3">
    <location>
        <begin position="211"/>
        <end position="222"/>
    </location>
</feature>
<dbReference type="GO" id="GO:0000981">
    <property type="term" value="F:DNA-binding transcription factor activity, RNA polymerase II-specific"/>
    <property type="evidence" value="ECO:0007669"/>
    <property type="project" value="InterPro"/>
</dbReference>
<sequence length="812" mass="89819">MSSPANHFRLTPSNPRETNPRAKRASAPASDSVQPPPDASLKRKRGRHGCDEVHPTCTKCQKHGESCEWDTGVIFRHNGLSSEHPSMREIGRHSQHRHTDFTIIDVTSSVMRSCREDDNSAEDYQDTTASTPLGSEPRDSWPWKHNDDSAAASRSTRAFSSGSSEQARSRSDAQSPVQHHNNPASVPKFQAPAIPHGPDPENRMPSFKAHGAAEKSQADASDRGGQGRISGNGAILNDQQRTDGGSPAHPHLNRTSSSSTYSTVRSGLPTPTSAPPGNTHLYDLDHEAPALSLSAGELAALDFLTSQPTQHAPHELAIADHDGPWISQDMNAEVSSAFSNDPVMVDSPSNGLYYPSHAYKDLQQNLHSHIIETARNSGLTRHGTPDLPMEGAHHGISGHDPDTVGRAAARLESMTHPPPTKTLKEQREIELWQNYFNEVAPWLDKFDNQRHFQFSIPVMAKTCPHLRYSALALSARQQERKDPSRPYTESLGLYQEAIQNLVPELETMSTEVIASSVLLCVLEMIIVSPKDWGRHLDGCAILLQAANITGVSGGVNQALFWCFARMDVWGGYLSDNCTKVPLDRWLSSHVPMSTAVNLFKNECKGFDAYANYAVFLSASVVNVINGRGDTVSNPEARAEYVARWKALWDLVEDWYNSRPVEMQPLLSYPASFDDYDFPFPKILYGNPPATNGNQLYHFCAIRLLQEKPKEVVLRSNSHNHHHHQQNNSNSSGKKNAKSLIWHARQICGIAASNSHHGAWINGLQPLWVAGKLMSHPSEHRAILSILARIENESGWATKWRADELKEYWGADA</sequence>
<accession>A0A1J9R561</accession>
<reference evidence="4 5" key="1">
    <citation type="submission" date="2016-10" db="EMBL/GenBank/DDBJ databases">
        <title>Proteomics and genomics reveal pathogen-plant mechanisms compatible with a hemibiotrophic lifestyle of Diplodia corticola.</title>
        <authorList>
            <person name="Fernandes I."/>
            <person name="De Jonge R."/>
            <person name="Van De Peer Y."/>
            <person name="Devreese B."/>
            <person name="Alves A."/>
            <person name="Esteves A.C."/>
        </authorList>
    </citation>
    <scope>NUCLEOTIDE SEQUENCE [LARGE SCALE GENOMIC DNA]</scope>
    <source>
        <strain evidence="4 5">CBS 112549</strain>
    </source>
</reference>
<dbReference type="GO" id="GO:0005634">
    <property type="term" value="C:nucleus"/>
    <property type="evidence" value="ECO:0007669"/>
    <property type="project" value="UniProtKB-SubCell"/>
</dbReference>
<name>A0A1J9R561_9PEZI</name>
<dbReference type="GeneID" id="31009697"/>
<dbReference type="Pfam" id="PF11951">
    <property type="entry name" value="Fungal_trans_2"/>
    <property type="match status" value="1"/>
</dbReference>
<dbReference type="GO" id="GO:0045944">
    <property type="term" value="P:positive regulation of transcription by RNA polymerase II"/>
    <property type="evidence" value="ECO:0007669"/>
    <property type="project" value="TreeGrafter"/>
</dbReference>
<organism evidence="4 5">
    <name type="scientific">Diplodia corticola</name>
    <dbReference type="NCBI Taxonomy" id="236234"/>
    <lineage>
        <taxon>Eukaryota</taxon>
        <taxon>Fungi</taxon>
        <taxon>Dikarya</taxon>
        <taxon>Ascomycota</taxon>
        <taxon>Pezizomycotina</taxon>
        <taxon>Dothideomycetes</taxon>
        <taxon>Dothideomycetes incertae sedis</taxon>
        <taxon>Botryosphaeriales</taxon>
        <taxon>Botryosphaeriaceae</taxon>
        <taxon>Diplodia</taxon>
    </lineage>
</organism>
<evidence type="ECO:0000256" key="1">
    <source>
        <dbReference type="ARBA" id="ARBA00004123"/>
    </source>
</evidence>
<dbReference type="PANTHER" id="PTHR37534:SF4">
    <property type="entry name" value="ZN(II)2CYS6 TRANSCRIPTION FACTOR (EUROFUNG)"/>
    <property type="match status" value="1"/>
</dbReference>
<dbReference type="Proteomes" id="UP000183809">
    <property type="component" value="Unassembled WGS sequence"/>
</dbReference>
<keyword evidence="2" id="KW-0539">Nucleus</keyword>
<feature type="region of interest" description="Disordered" evidence="3">
    <location>
        <begin position="114"/>
        <end position="283"/>
    </location>
</feature>
<evidence type="ECO:0000313" key="5">
    <source>
        <dbReference type="Proteomes" id="UP000183809"/>
    </source>
</evidence>
<dbReference type="CDD" id="cd00067">
    <property type="entry name" value="GAL4"/>
    <property type="match status" value="1"/>
</dbReference>
<dbReference type="OrthoDB" id="415590at2759"/>
<feature type="region of interest" description="Disordered" evidence="3">
    <location>
        <begin position="1"/>
        <end position="54"/>
    </location>
</feature>
<comment type="subcellular location">
    <subcellularLocation>
        <location evidence="1">Nucleus</location>
    </subcellularLocation>
</comment>
<protein>
    <submittedName>
        <fullName evidence="4">C6 transcription factor</fullName>
    </submittedName>
</protein>
<dbReference type="GO" id="GO:0008270">
    <property type="term" value="F:zinc ion binding"/>
    <property type="evidence" value="ECO:0007669"/>
    <property type="project" value="InterPro"/>
</dbReference>
<proteinExistence type="predicted"/>
<dbReference type="InterPro" id="IPR021858">
    <property type="entry name" value="Fun_TF"/>
</dbReference>
<evidence type="ECO:0000256" key="3">
    <source>
        <dbReference type="SAM" id="MobiDB-lite"/>
    </source>
</evidence>
<dbReference type="STRING" id="236234.A0A1J9R561"/>
<dbReference type="RefSeq" id="XP_020132890.1">
    <property type="nucleotide sequence ID" value="XM_020269438.1"/>
</dbReference>
<feature type="compositionally biased region" description="Low complexity" evidence="3">
    <location>
        <begin position="149"/>
        <end position="166"/>
    </location>
</feature>
<dbReference type="EMBL" id="MNUE01000010">
    <property type="protein sequence ID" value="OJD36630.1"/>
    <property type="molecule type" value="Genomic_DNA"/>
</dbReference>
<feature type="compositionally biased region" description="Polar residues" evidence="3">
    <location>
        <begin position="1"/>
        <end position="17"/>
    </location>
</feature>
<dbReference type="PANTHER" id="PTHR37534">
    <property type="entry name" value="TRANSCRIPTIONAL ACTIVATOR PROTEIN UGA3"/>
    <property type="match status" value="1"/>
</dbReference>